<keyword evidence="1" id="KW-0547">Nucleotide-binding</keyword>
<dbReference type="GO" id="GO:0005524">
    <property type="term" value="F:ATP binding"/>
    <property type="evidence" value="ECO:0007669"/>
    <property type="project" value="UniProtKB-KW"/>
</dbReference>
<evidence type="ECO:0000313" key="3">
    <source>
        <dbReference type="EMBL" id="QHT20738.1"/>
    </source>
</evidence>
<dbReference type="SUPFAM" id="SSF100920">
    <property type="entry name" value="Heat shock protein 70kD (HSP70), peptide-binding domain"/>
    <property type="match status" value="1"/>
</dbReference>
<dbReference type="InterPro" id="IPR043129">
    <property type="entry name" value="ATPase_NBD"/>
</dbReference>
<evidence type="ECO:0000256" key="1">
    <source>
        <dbReference type="ARBA" id="ARBA00022741"/>
    </source>
</evidence>
<dbReference type="GO" id="GO:0140662">
    <property type="term" value="F:ATP-dependent protein folding chaperone"/>
    <property type="evidence" value="ECO:0007669"/>
    <property type="project" value="InterPro"/>
</dbReference>
<protein>
    <submittedName>
        <fullName evidence="3">Uncharacterized protein</fullName>
    </submittedName>
</protein>
<dbReference type="SUPFAM" id="SSF53067">
    <property type="entry name" value="Actin-like ATPase domain"/>
    <property type="match status" value="2"/>
</dbReference>
<dbReference type="InterPro" id="IPR029047">
    <property type="entry name" value="HSP70_peptide-bd_sf"/>
</dbReference>
<name>A0A6C0DW85_9ZZZZ</name>
<organism evidence="3">
    <name type="scientific">viral metagenome</name>
    <dbReference type="NCBI Taxonomy" id="1070528"/>
    <lineage>
        <taxon>unclassified sequences</taxon>
        <taxon>metagenomes</taxon>
        <taxon>organismal metagenomes</taxon>
    </lineage>
</organism>
<evidence type="ECO:0000256" key="2">
    <source>
        <dbReference type="ARBA" id="ARBA00022840"/>
    </source>
</evidence>
<dbReference type="Gene3D" id="3.90.640.10">
    <property type="entry name" value="Actin, Chain A, domain 4"/>
    <property type="match status" value="1"/>
</dbReference>
<dbReference type="Pfam" id="PF00012">
    <property type="entry name" value="HSP70"/>
    <property type="match status" value="1"/>
</dbReference>
<keyword evidence="2" id="KW-0067">ATP-binding</keyword>
<sequence length="598" mass="69245">MTILGIDFGTTNTCISYYQNNQVHIIQNSYGSLTTPSCLYFDIHSSEILYGNTAYDLLQSKNNTEYLSNIIHNFKRLLGITYQEYIHSQQLQNFFKNKHLDIIKDPFSDFCSIQFIYNNKETIFNIIEITSIFLKFIFLEAKSYLHLDSNFIIITVPAYFSNIQRQHLQKACELANLSILRIINEPTSASLAYAFNNKPQNNEYILVIDCGGGTSDFSLLHMDYEEMLFEVENINGDNFMGGEDLTNNLINIVLRKLILENPTSKQLNIIKSQCEKAKCELSFKENTIMFFENIVNNQDKMLYYSRTQFYNDNSIFFKNIKKHIINTIKDYDIDKIILVGGTTRIPLFKTICQEIKNDIIICDNLNPDHIVSMGATLQGNLLTCQIQDEIFSETLILDVIPISLGIELENGIMSHIISKNTPLPITKTQTFTNSEDHMNSIQIDIYQGERKFVKDNILLSSFILDNLNNTLKRGEMIIKVTFHVDKDGIITVTAQSDNESISIHEINNSLLTPTQDDDDIIKIQDTKNVNLLLTKIELYNSYKHLLTISNKHCNDQHIIQELYNKTLYIIDNYTNYSLEELRNCKIQFEKKWHEIMFL</sequence>
<dbReference type="Gene3D" id="3.30.30.30">
    <property type="match status" value="1"/>
</dbReference>
<dbReference type="InterPro" id="IPR013126">
    <property type="entry name" value="Hsp_70_fam"/>
</dbReference>
<dbReference type="AlphaFoldDB" id="A0A6C0DW85"/>
<dbReference type="PRINTS" id="PR00301">
    <property type="entry name" value="HEATSHOCK70"/>
</dbReference>
<dbReference type="Gene3D" id="2.60.34.10">
    <property type="entry name" value="Substrate Binding Domain Of DNAk, Chain A, domain 1"/>
    <property type="match status" value="1"/>
</dbReference>
<accession>A0A6C0DW85</accession>
<dbReference type="PANTHER" id="PTHR19375">
    <property type="entry name" value="HEAT SHOCK PROTEIN 70KDA"/>
    <property type="match status" value="1"/>
</dbReference>
<proteinExistence type="predicted"/>
<dbReference type="EMBL" id="MN739682">
    <property type="protein sequence ID" value="QHT20738.1"/>
    <property type="molecule type" value="Genomic_DNA"/>
</dbReference>
<dbReference type="Gene3D" id="3.30.420.40">
    <property type="match status" value="2"/>
</dbReference>
<reference evidence="3" key="1">
    <citation type="journal article" date="2020" name="Nature">
        <title>Giant virus diversity and host interactions through global metagenomics.</title>
        <authorList>
            <person name="Schulz F."/>
            <person name="Roux S."/>
            <person name="Paez-Espino D."/>
            <person name="Jungbluth S."/>
            <person name="Walsh D.A."/>
            <person name="Denef V.J."/>
            <person name="McMahon K.D."/>
            <person name="Konstantinidis K.T."/>
            <person name="Eloe-Fadrosh E.A."/>
            <person name="Kyrpides N.C."/>
            <person name="Woyke T."/>
        </authorList>
    </citation>
    <scope>NUCLEOTIDE SEQUENCE</scope>
    <source>
        <strain evidence="3">GVMAG-M-3300023174-68</strain>
    </source>
</reference>